<dbReference type="PANTHER" id="PTHR30319:SF1">
    <property type="entry name" value="TRANSCRIPTIONAL REPRESSOR PAAX"/>
    <property type="match status" value="1"/>
</dbReference>
<dbReference type="PIRSF" id="PIRSF020623">
    <property type="entry name" value="PaaX"/>
    <property type="match status" value="1"/>
</dbReference>
<dbReference type="EMBL" id="CP015583">
    <property type="protein sequence ID" value="APT55830.1"/>
    <property type="molecule type" value="Genomic_DNA"/>
</dbReference>
<dbReference type="KEGG" id="rgi:RGI145_00520"/>
<dbReference type="InterPro" id="IPR013225">
    <property type="entry name" value="PaaX_C"/>
</dbReference>
<dbReference type="GO" id="GO:0006351">
    <property type="term" value="P:DNA-templated transcription"/>
    <property type="evidence" value="ECO:0007669"/>
    <property type="project" value="InterPro"/>
</dbReference>
<dbReference type="Pfam" id="PF07848">
    <property type="entry name" value="PaaX"/>
    <property type="match status" value="1"/>
</dbReference>
<dbReference type="InterPro" id="IPR012906">
    <property type="entry name" value="PaaX-like_N"/>
</dbReference>
<dbReference type="AlphaFoldDB" id="A0A1L7AAU1"/>
<dbReference type="STRING" id="257708.RGI145_00520"/>
<protein>
    <submittedName>
        <fullName evidence="3">Phenylacetic acid degradation operon negative regulatory protein PaaX</fullName>
    </submittedName>
</protein>
<accession>A0A1L7AAU1</accession>
<dbReference type="Gene3D" id="1.20.58.1460">
    <property type="match status" value="1"/>
</dbReference>
<evidence type="ECO:0000259" key="1">
    <source>
        <dbReference type="Pfam" id="PF07848"/>
    </source>
</evidence>
<dbReference type="SUPFAM" id="SSF46785">
    <property type="entry name" value="Winged helix' DNA-binding domain"/>
    <property type="match status" value="1"/>
</dbReference>
<dbReference type="Proteomes" id="UP000185494">
    <property type="component" value="Chromosome 1"/>
</dbReference>
<dbReference type="InterPro" id="IPR011965">
    <property type="entry name" value="PaaX_trns_reg"/>
</dbReference>
<dbReference type="Gene3D" id="1.10.10.10">
    <property type="entry name" value="Winged helix-like DNA-binding domain superfamily/Winged helix DNA-binding domain"/>
    <property type="match status" value="1"/>
</dbReference>
<feature type="domain" description="Transcriptional repressor PaaX-like C-terminal" evidence="2">
    <location>
        <begin position="178"/>
        <end position="266"/>
    </location>
</feature>
<dbReference type="eggNOG" id="COG3327">
    <property type="taxonomic scope" value="Bacteria"/>
</dbReference>
<feature type="domain" description="Transcriptional repressor PaaX-like N-terminal" evidence="1">
    <location>
        <begin position="20"/>
        <end position="88"/>
    </location>
</feature>
<evidence type="ECO:0000313" key="3">
    <source>
        <dbReference type="EMBL" id="APT55830.1"/>
    </source>
</evidence>
<dbReference type="Pfam" id="PF08223">
    <property type="entry name" value="PaaX_C"/>
    <property type="match status" value="1"/>
</dbReference>
<dbReference type="PANTHER" id="PTHR30319">
    <property type="entry name" value="PHENYLACETIC ACID REGULATOR-RELATED TRANSCRIPTIONAL REPRESSOR"/>
    <property type="match status" value="1"/>
</dbReference>
<name>A0A1L7AAU1_9PROT</name>
<dbReference type="RefSeq" id="WP_075796800.1">
    <property type="nucleotide sequence ID" value="NZ_CP015583.1"/>
</dbReference>
<proteinExistence type="predicted"/>
<dbReference type="InterPro" id="IPR036388">
    <property type="entry name" value="WH-like_DNA-bd_sf"/>
</dbReference>
<dbReference type="InterPro" id="IPR036390">
    <property type="entry name" value="WH_DNA-bd_sf"/>
</dbReference>
<organism evidence="3 4">
    <name type="scientific">Roseomonas gilardii</name>
    <dbReference type="NCBI Taxonomy" id="257708"/>
    <lineage>
        <taxon>Bacteria</taxon>
        <taxon>Pseudomonadati</taxon>
        <taxon>Pseudomonadota</taxon>
        <taxon>Alphaproteobacteria</taxon>
        <taxon>Acetobacterales</taxon>
        <taxon>Roseomonadaceae</taxon>
        <taxon>Roseomonas</taxon>
    </lineage>
</organism>
<gene>
    <name evidence="3" type="ORF">RGI145_00520</name>
</gene>
<sequence length="291" mass="32174">MSSPLLDPILRHLNSEPSRTWSVVITFYGDAILPRGGSVGLQTLAEVLGGLGVNDAAVRAAVSRLAADGWLERRRLGRNSFYRLAEKGAGTFAEAARRIYGPHETQPEDDRLRLLLLPPEMAREPAREALRAGGYGAALPDLWLAPWSRTVPAEARAAIVLETRAGAAEAERLAALAWDLEGIAEGYRRFLEPFGEVSRRMPEEGLPGLEALVARLLLIHEYRRVVLRDPFLPRAMLPAEWPGEVARRICADLYARLLPASEAWLDAHAADEDGPLPAPGPELWRRFREDM</sequence>
<evidence type="ECO:0000259" key="2">
    <source>
        <dbReference type="Pfam" id="PF08223"/>
    </source>
</evidence>
<reference evidence="3 4" key="1">
    <citation type="submission" date="2016-05" db="EMBL/GenBank/DDBJ databases">
        <title>Complete Genome and Methylome Analysis of Psychrotrophic Bacterial Isolates from Antarctic Lake Untersee.</title>
        <authorList>
            <person name="Fomenkov A."/>
            <person name="Akimov V.N."/>
            <person name="Vasilyeva L.V."/>
            <person name="Andersen D."/>
            <person name="Vincze T."/>
            <person name="Roberts R.J."/>
        </authorList>
    </citation>
    <scope>NUCLEOTIDE SEQUENCE [LARGE SCALE GENOMIC DNA]</scope>
    <source>
        <strain evidence="3 4">U14-5</strain>
    </source>
</reference>
<evidence type="ECO:0000313" key="4">
    <source>
        <dbReference type="Proteomes" id="UP000185494"/>
    </source>
</evidence>